<sequence length="148" mass="15615">MYGQPGEEIVLPLQNGSVNLAGAQTCGITVAARLLLADPRILIQHADTERLVWHQCTPVPKATAPVPSPQRPEEAGAPLDVGMIPAPTRRGSCRRRHRTQLEAHNRGCPPAAQVPTFSPGRSQGGAPATDVGAVGRASPRAHWAPPHS</sequence>
<gene>
    <name evidence="2" type="ordered locus">MexAM1_META2p0199</name>
</gene>
<evidence type="ECO:0000256" key="1">
    <source>
        <dbReference type="SAM" id="MobiDB-lite"/>
    </source>
</evidence>
<dbReference type="KEGG" id="mea:Mex_2p0199"/>
<evidence type="ECO:0000313" key="2">
    <source>
        <dbReference type="EMBL" id="ACS43107.1"/>
    </source>
</evidence>
<protein>
    <submittedName>
        <fullName evidence="2">Uncharacterized protein</fullName>
    </submittedName>
</protein>
<dbReference type="HOGENOM" id="CLU_1756711_0_0_5"/>
<proteinExistence type="predicted"/>
<dbReference type="Proteomes" id="UP000009081">
    <property type="component" value="Plasmid megaplasmid"/>
</dbReference>
<dbReference type="AlphaFoldDB" id="C5B3S5"/>
<name>C5B3S5_METEA</name>
<evidence type="ECO:0000313" key="3">
    <source>
        <dbReference type="Proteomes" id="UP000009081"/>
    </source>
</evidence>
<keyword evidence="3" id="KW-1185">Reference proteome</keyword>
<dbReference type="EMBL" id="CP001511">
    <property type="protein sequence ID" value="ACS43107.1"/>
    <property type="molecule type" value="Genomic_DNA"/>
</dbReference>
<keyword evidence="2" id="KW-0614">Plasmid</keyword>
<feature type="region of interest" description="Disordered" evidence="1">
    <location>
        <begin position="60"/>
        <end position="148"/>
    </location>
</feature>
<organism evidence="2 3">
    <name type="scientific">Methylorubrum extorquens (strain ATCC 14718 / DSM 1338 / JCM 2805 / NCIMB 9133 / AM1)</name>
    <name type="common">Methylobacterium extorquens</name>
    <dbReference type="NCBI Taxonomy" id="272630"/>
    <lineage>
        <taxon>Bacteria</taxon>
        <taxon>Pseudomonadati</taxon>
        <taxon>Pseudomonadota</taxon>
        <taxon>Alphaproteobacteria</taxon>
        <taxon>Hyphomicrobiales</taxon>
        <taxon>Methylobacteriaceae</taxon>
        <taxon>Methylorubrum</taxon>
    </lineage>
</organism>
<geneLocation type="plasmid" evidence="2 3">
    <name>megaplasmid</name>
</geneLocation>
<reference evidence="2 3" key="1">
    <citation type="journal article" date="2009" name="PLoS ONE">
        <title>Methylobacterium genome sequences: a reference blueprint to investigate microbial metabolism of C1 compounds from natural and industrial sources.</title>
        <authorList>
            <person name="Vuilleumier S."/>
            <person name="Chistoserdova L."/>
            <person name="Lee M.-C."/>
            <person name="Bringel F."/>
            <person name="Lajus A."/>
            <person name="Zhou Y."/>
            <person name="Gourion B."/>
            <person name="Barbe V."/>
            <person name="Chang J."/>
            <person name="Cruveiller S."/>
            <person name="Dossat C."/>
            <person name="Gillett W."/>
            <person name="Gruffaz C."/>
            <person name="Haugen E."/>
            <person name="Hourcade E."/>
            <person name="Levy R."/>
            <person name="Mangenot S."/>
            <person name="Muller E."/>
            <person name="Nadalig T."/>
            <person name="Pagni M."/>
            <person name="Penny C."/>
            <person name="Peyraud R."/>
            <person name="Robinson D.G."/>
            <person name="Roche D."/>
            <person name="Rouy Z."/>
            <person name="Saenampechek C."/>
            <person name="Salvignol G."/>
            <person name="Vallenet D."/>
            <person name="Wu Z."/>
            <person name="Marx C.J."/>
            <person name="Vorholt J.A."/>
            <person name="Olson M.V."/>
            <person name="Kaul R."/>
            <person name="Weissenbach J."/>
            <person name="Medigue C."/>
            <person name="Lidstrom M.E."/>
        </authorList>
    </citation>
    <scope>NUCLEOTIDE SEQUENCE [LARGE SCALE GENOMIC DNA]</scope>
    <source>
        <strain evidence="3">ATCC 14718 / DSM 1338 / JCM 2805 / NCIMB 9133 / AM1</strain>
    </source>
</reference>
<accession>C5B3S5</accession>